<keyword evidence="3" id="KW-1185">Reference proteome</keyword>
<feature type="signal peptide" evidence="1">
    <location>
        <begin position="1"/>
        <end position="18"/>
    </location>
</feature>
<dbReference type="Proteomes" id="UP001165085">
    <property type="component" value="Unassembled WGS sequence"/>
</dbReference>
<evidence type="ECO:0000313" key="2">
    <source>
        <dbReference type="EMBL" id="GMH59809.1"/>
    </source>
</evidence>
<evidence type="ECO:0000313" key="3">
    <source>
        <dbReference type="Proteomes" id="UP001165085"/>
    </source>
</evidence>
<keyword evidence="1" id="KW-0732">Signal</keyword>
<feature type="chain" id="PRO_5040765418" evidence="1">
    <location>
        <begin position="19"/>
        <end position="323"/>
    </location>
</feature>
<protein>
    <submittedName>
        <fullName evidence="2">Uncharacterized protein</fullName>
    </submittedName>
</protein>
<name>A0A9W7DX79_9STRA</name>
<dbReference type="SUPFAM" id="SSF53335">
    <property type="entry name" value="S-adenosyl-L-methionine-dependent methyltransferases"/>
    <property type="match status" value="1"/>
</dbReference>
<dbReference type="OrthoDB" id="411785at2759"/>
<organism evidence="2 3">
    <name type="scientific">Triparma strigata</name>
    <dbReference type="NCBI Taxonomy" id="1606541"/>
    <lineage>
        <taxon>Eukaryota</taxon>
        <taxon>Sar</taxon>
        <taxon>Stramenopiles</taxon>
        <taxon>Ochrophyta</taxon>
        <taxon>Bolidophyceae</taxon>
        <taxon>Parmales</taxon>
        <taxon>Triparmaceae</taxon>
        <taxon>Triparma</taxon>
    </lineage>
</organism>
<accession>A0A9W7DX79</accession>
<reference evidence="3" key="1">
    <citation type="journal article" date="2023" name="Commun. Biol.">
        <title>Genome analysis of Parmales, the sister group of diatoms, reveals the evolutionary specialization of diatoms from phago-mixotrophs to photoautotrophs.</title>
        <authorList>
            <person name="Ban H."/>
            <person name="Sato S."/>
            <person name="Yoshikawa S."/>
            <person name="Yamada K."/>
            <person name="Nakamura Y."/>
            <person name="Ichinomiya M."/>
            <person name="Sato N."/>
            <person name="Blanc-Mathieu R."/>
            <person name="Endo H."/>
            <person name="Kuwata A."/>
            <person name="Ogata H."/>
        </authorList>
    </citation>
    <scope>NUCLEOTIDE SEQUENCE [LARGE SCALE GENOMIC DNA]</scope>
    <source>
        <strain evidence="3">NIES 3701</strain>
    </source>
</reference>
<dbReference type="InterPro" id="IPR029063">
    <property type="entry name" value="SAM-dependent_MTases_sf"/>
</dbReference>
<dbReference type="EMBL" id="BRXY01000061">
    <property type="protein sequence ID" value="GMH59809.1"/>
    <property type="molecule type" value="Genomic_DNA"/>
</dbReference>
<sequence length="323" mass="35818">MLSLILLLPPLHLTLTPSEIQTLSSPILKKIISHYNHLAPSTSPTSTIMSISGGTNNVELLKTPSLLITECDHTSPSTRVRRLYFTSNSNVIQSESYLHNSSFDYTKLSFGYHYIMSSSIYLTSEISTGNESVVVGLGGGQFSMYLSKVMKVNITSIEISSEMKNIAAEYFGFEEDENNKVRIGDGIEAVGEFKGLDNVFIDVDTKDDSVGMSCPPSAFVESSYLSEVHSSLNPSGKIIINISARDKSCLQTLLKNVNQIFNTVYISDSMPEEVNVVVIGFKEAPEVPDKKVLMERVEGDDMKEAICMWRKWKKKTRGGKKKK</sequence>
<dbReference type="AlphaFoldDB" id="A0A9W7DX79"/>
<proteinExistence type="predicted"/>
<dbReference type="Gene3D" id="3.40.50.150">
    <property type="entry name" value="Vaccinia Virus protein VP39"/>
    <property type="match status" value="1"/>
</dbReference>
<gene>
    <name evidence="2" type="ORF">TrST_g1599</name>
</gene>
<evidence type="ECO:0000256" key="1">
    <source>
        <dbReference type="SAM" id="SignalP"/>
    </source>
</evidence>
<comment type="caution">
    <text evidence="2">The sequence shown here is derived from an EMBL/GenBank/DDBJ whole genome shotgun (WGS) entry which is preliminary data.</text>
</comment>